<evidence type="ECO:0000256" key="4">
    <source>
        <dbReference type="ARBA" id="ARBA00022989"/>
    </source>
</evidence>
<evidence type="ECO:0000256" key="9">
    <source>
        <dbReference type="SAM" id="Phobius"/>
    </source>
</evidence>
<dbReference type="PANTHER" id="PTHR10809">
    <property type="entry name" value="VESICLE-ASSOCIATED MEMBRANE PROTEIN-ASSOCIATED PROTEIN"/>
    <property type="match status" value="1"/>
</dbReference>
<gene>
    <name evidence="11" type="primary">Dmoj\GI16484</name>
    <name evidence="11" type="ORF">Dmoj_GI16484</name>
</gene>
<dbReference type="eggNOG" id="KOG0439">
    <property type="taxonomic scope" value="Eukaryota"/>
</dbReference>
<dbReference type="InterPro" id="IPR008962">
    <property type="entry name" value="PapD-like_sf"/>
</dbReference>
<dbReference type="GO" id="GO:0031122">
    <property type="term" value="P:cytoplasmic microtubule organization"/>
    <property type="evidence" value="ECO:0007669"/>
    <property type="project" value="EnsemblMetazoa"/>
</dbReference>
<dbReference type="OrthoDB" id="264603at2759"/>
<keyword evidence="4 9" id="KW-1133">Transmembrane helix</keyword>
<evidence type="ECO:0000256" key="3">
    <source>
        <dbReference type="ARBA" id="ARBA00022692"/>
    </source>
</evidence>
<comment type="subcellular location">
    <subcellularLocation>
        <location evidence="1">Membrane</location>
        <topology evidence="1">Single-pass type IV membrane protein</topology>
    </subcellularLocation>
</comment>
<dbReference type="PhylomeDB" id="B4L749"/>
<keyword evidence="3 9" id="KW-0812">Transmembrane</keyword>
<evidence type="ECO:0000256" key="6">
    <source>
        <dbReference type="ARBA" id="ARBA00023136"/>
    </source>
</evidence>
<reference evidence="11 12" key="1">
    <citation type="journal article" date="2007" name="Nature">
        <title>Evolution of genes and genomes on the Drosophila phylogeny.</title>
        <authorList>
            <consortium name="Drosophila 12 Genomes Consortium"/>
            <person name="Clark A.G."/>
            <person name="Eisen M.B."/>
            <person name="Smith D.R."/>
            <person name="Bergman C.M."/>
            <person name="Oliver B."/>
            <person name="Markow T.A."/>
            <person name="Kaufman T.C."/>
            <person name="Kellis M."/>
            <person name="Gelbart W."/>
            <person name="Iyer V.N."/>
            <person name="Pollard D.A."/>
            <person name="Sackton T.B."/>
            <person name="Larracuente A.M."/>
            <person name="Singh N.D."/>
            <person name="Abad J.P."/>
            <person name="Abt D.N."/>
            <person name="Adryan B."/>
            <person name="Aguade M."/>
            <person name="Akashi H."/>
            <person name="Anderson W.W."/>
            <person name="Aquadro C.F."/>
            <person name="Ardell D.H."/>
            <person name="Arguello R."/>
            <person name="Artieri C.G."/>
            <person name="Barbash D.A."/>
            <person name="Barker D."/>
            <person name="Barsanti P."/>
            <person name="Batterham P."/>
            <person name="Batzoglou S."/>
            <person name="Begun D."/>
            <person name="Bhutkar A."/>
            <person name="Blanco E."/>
            <person name="Bosak S.A."/>
            <person name="Bradley R.K."/>
            <person name="Brand A.D."/>
            <person name="Brent M.R."/>
            <person name="Brooks A.N."/>
            <person name="Brown R.H."/>
            <person name="Butlin R.K."/>
            <person name="Caggese C."/>
            <person name="Calvi B.R."/>
            <person name="Bernardo de Carvalho A."/>
            <person name="Caspi A."/>
            <person name="Castrezana S."/>
            <person name="Celniker S.E."/>
            <person name="Chang J.L."/>
            <person name="Chapple C."/>
            <person name="Chatterji S."/>
            <person name="Chinwalla A."/>
            <person name="Civetta A."/>
            <person name="Clifton S.W."/>
            <person name="Comeron J.M."/>
            <person name="Costello J.C."/>
            <person name="Coyne J.A."/>
            <person name="Daub J."/>
            <person name="David R.G."/>
            <person name="Delcher A.L."/>
            <person name="Delehaunty K."/>
            <person name="Do C.B."/>
            <person name="Ebling H."/>
            <person name="Edwards K."/>
            <person name="Eickbush T."/>
            <person name="Evans J.D."/>
            <person name="Filipski A."/>
            <person name="Findeiss S."/>
            <person name="Freyhult E."/>
            <person name="Fulton L."/>
            <person name="Fulton R."/>
            <person name="Garcia A.C."/>
            <person name="Gardiner A."/>
            <person name="Garfield D.A."/>
            <person name="Garvin B.E."/>
            <person name="Gibson G."/>
            <person name="Gilbert D."/>
            <person name="Gnerre S."/>
            <person name="Godfrey J."/>
            <person name="Good R."/>
            <person name="Gotea V."/>
            <person name="Gravely B."/>
            <person name="Greenberg A.J."/>
            <person name="Griffiths-Jones S."/>
            <person name="Gross S."/>
            <person name="Guigo R."/>
            <person name="Gustafson E.A."/>
            <person name="Haerty W."/>
            <person name="Hahn M.W."/>
            <person name="Halligan D.L."/>
            <person name="Halpern A.L."/>
            <person name="Halter G.M."/>
            <person name="Han M.V."/>
            <person name="Heger A."/>
            <person name="Hillier L."/>
            <person name="Hinrichs A.S."/>
            <person name="Holmes I."/>
            <person name="Hoskins R.A."/>
            <person name="Hubisz M.J."/>
            <person name="Hultmark D."/>
            <person name="Huntley M.A."/>
            <person name="Jaffe D.B."/>
            <person name="Jagadeeshan S."/>
            <person name="Jeck W.R."/>
            <person name="Johnson J."/>
            <person name="Jones C.D."/>
            <person name="Jordan W.C."/>
            <person name="Karpen G.H."/>
            <person name="Kataoka E."/>
            <person name="Keightley P.D."/>
            <person name="Kheradpour P."/>
            <person name="Kirkness E.F."/>
            <person name="Koerich L.B."/>
            <person name="Kristiansen K."/>
            <person name="Kudrna D."/>
            <person name="Kulathinal R.J."/>
            <person name="Kumar S."/>
            <person name="Kwok R."/>
            <person name="Lander E."/>
            <person name="Langley C.H."/>
            <person name="Lapoint R."/>
            <person name="Lazzaro B.P."/>
            <person name="Lee S.J."/>
            <person name="Levesque L."/>
            <person name="Li R."/>
            <person name="Lin C.F."/>
            <person name="Lin M.F."/>
            <person name="Lindblad-Toh K."/>
            <person name="Llopart A."/>
            <person name="Long M."/>
            <person name="Low L."/>
            <person name="Lozovsky E."/>
            <person name="Lu J."/>
            <person name="Luo M."/>
            <person name="Machado C.A."/>
            <person name="Makalowski W."/>
            <person name="Marzo M."/>
            <person name="Matsuda M."/>
            <person name="Matzkin L."/>
            <person name="McAllister B."/>
            <person name="McBride C.S."/>
            <person name="McKernan B."/>
            <person name="McKernan K."/>
            <person name="Mendez-Lago M."/>
            <person name="Minx P."/>
            <person name="Mollenhauer M.U."/>
            <person name="Montooth K."/>
            <person name="Mount S.M."/>
            <person name="Mu X."/>
            <person name="Myers E."/>
            <person name="Negre B."/>
            <person name="Newfeld S."/>
            <person name="Nielsen R."/>
            <person name="Noor M.A."/>
            <person name="O'Grady P."/>
            <person name="Pachter L."/>
            <person name="Papaceit M."/>
            <person name="Parisi M.J."/>
            <person name="Parisi M."/>
            <person name="Parts L."/>
            <person name="Pedersen J.S."/>
            <person name="Pesole G."/>
            <person name="Phillippy A.M."/>
            <person name="Ponting C.P."/>
            <person name="Pop M."/>
            <person name="Porcelli D."/>
            <person name="Powell J.R."/>
            <person name="Prohaska S."/>
            <person name="Pruitt K."/>
            <person name="Puig M."/>
            <person name="Quesneville H."/>
            <person name="Ram K.R."/>
            <person name="Rand D."/>
            <person name="Rasmussen M.D."/>
            <person name="Reed L.K."/>
            <person name="Reenan R."/>
            <person name="Reily A."/>
            <person name="Remington K.A."/>
            <person name="Rieger T.T."/>
            <person name="Ritchie M.G."/>
            <person name="Robin C."/>
            <person name="Rogers Y.H."/>
            <person name="Rohde C."/>
            <person name="Rozas J."/>
            <person name="Rubenfield M.J."/>
            <person name="Ruiz A."/>
            <person name="Russo S."/>
            <person name="Salzberg S.L."/>
            <person name="Sanchez-Gracia A."/>
            <person name="Saranga D.J."/>
            <person name="Sato H."/>
            <person name="Schaeffer S.W."/>
            <person name="Schatz M.C."/>
            <person name="Schlenke T."/>
            <person name="Schwartz R."/>
            <person name="Segarra C."/>
            <person name="Singh R.S."/>
            <person name="Sirot L."/>
            <person name="Sirota M."/>
            <person name="Sisneros N.B."/>
            <person name="Smith C.D."/>
            <person name="Smith T.F."/>
            <person name="Spieth J."/>
            <person name="Stage D.E."/>
            <person name="Stark A."/>
            <person name="Stephan W."/>
            <person name="Strausberg R.L."/>
            <person name="Strempel S."/>
            <person name="Sturgill D."/>
            <person name="Sutton G."/>
            <person name="Sutton G.G."/>
            <person name="Tao W."/>
            <person name="Teichmann S."/>
            <person name="Tobari Y.N."/>
            <person name="Tomimura Y."/>
            <person name="Tsolas J.M."/>
            <person name="Valente V.L."/>
            <person name="Venter E."/>
            <person name="Venter J.C."/>
            <person name="Vicario S."/>
            <person name="Vieira F.G."/>
            <person name="Vilella A.J."/>
            <person name="Villasante A."/>
            <person name="Walenz B."/>
            <person name="Wang J."/>
            <person name="Wasserman M."/>
            <person name="Watts T."/>
            <person name="Wilson D."/>
            <person name="Wilson R.K."/>
            <person name="Wing R.A."/>
            <person name="Wolfner M.F."/>
            <person name="Wong A."/>
            <person name="Wong G.K."/>
            <person name="Wu C.I."/>
            <person name="Wu G."/>
            <person name="Yamamoto D."/>
            <person name="Yang H.P."/>
            <person name="Yang S.P."/>
            <person name="Yorke J.A."/>
            <person name="Yoshida K."/>
            <person name="Zdobnov E."/>
            <person name="Zhang P."/>
            <person name="Zhang Y."/>
            <person name="Zimin A.V."/>
            <person name="Baldwin J."/>
            <person name="Abdouelleil A."/>
            <person name="Abdulkadir J."/>
            <person name="Abebe A."/>
            <person name="Abera B."/>
            <person name="Abreu J."/>
            <person name="Acer S.C."/>
            <person name="Aftuck L."/>
            <person name="Alexander A."/>
            <person name="An P."/>
            <person name="Anderson E."/>
            <person name="Anderson S."/>
            <person name="Arachi H."/>
            <person name="Azer M."/>
            <person name="Bachantsang P."/>
            <person name="Barry A."/>
            <person name="Bayul T."/>
            <person name="Berlin A."/>
            <person name="Bessette D."/>
            <person name="Bloom T."/>
            <person name="Blye J."/>
            <person name="Boguslavskiy L."/>
            <person name="Bonnet C."/>
            <person name="Boukhgalter B."/>
            <person name="Bourzgui I."/>
            <person name="Brown A."/>
            <person name="Cahill P."/>
            <person name="Channer S."/>
            <person name="Cheshatsang Y."/>
            <person name="Chuda L."/>
            <person name="Citroen M."/>
            <person name="Collymore A."/>
            <person name="Cooke P."/>
            <person name="Costello M."/>
            <person name="D'Aco K."/>
            <person name="Daza R."/>
            <person name="De Haan G."/>
            <person name="DeGray S."/>
            <person name="DeMaso C."/>
            <person name="Dhargay N."/>
            <person name="Dooley K."/>
            <person name="Dooley E."/>
            <person name="Doricent M."/>
            <person name="Dorje P."/>
            <person name="Dorjee K."/>
            <person name="Dupes A."/>
            <person name="Elong R."/>
            <person name="Falk J."/>
            <person name="Farina A."/>
            <person name="Faro S."/>
            <person name="Ferguson D."/>
            <person name="Fisher S."/>
            <person name="Foley C.D."/>
            <person name="Franke A."/>
            <person name="Friedrich D."/>
            <person name="Gadbois L."/>
            <person name="Gearin G."/>
            <person name="Gearin C.R."/>
            <person name="Giannoukos G."/>
            <person name="Goode T."/>
            <person name="Graham J."/>
            <person name="Grandbois E."/>
            <person name="Grewal S."/>
            <person name="Gyaltsen K."/>
            <person name="Hafez N."/>
            <person name="Hagos B."/>
            <person name="Hall J."/>
            <person name="Henson C."/>
            <person name="Hollinger A."/>
            <person name="Honan T."/>
            <person name="Huard M.D."/>
            <person name="Hughes L."/>
            <person name="Hurhula B."/>
            <person name="Husby M.E."/>
            <person name="Kamat A."/>
            <person name="Kanga B."/>
            <person name="Kashin S."/>
            <person name="Khazanovich D."/>
            <person name="Kisner P."/>
            <person name="Lance K."/>
            <person name="Lara M."/>
            <person name="Lee W."/>
            <person name="Lennon N."/>
            <person name="Letendre F."/>
            <person name="LeVine R."/>
            <person name="Lipovsky A."/>
            <person name="Liu X."/>
            <person name="Liu J."/>
            <person name="Liu S."/>
            <person name="Lokyitsang T."/>
            <person name="Lokyitsang Y."/>
            <person name="Lubonja R."/>
            <person name="Lui A."/>
            <person name="MacDonald P."/>
            <person name="Magnisalis V."/>
            <person name="Maru K."/>
            <person name="Matthews C."/>
            <person name="McCusker W."/>
            <person name="McDonough S."/>
            <person name="Mehta T."/>
            <person name="Meldrim J."/>
            <person name="Meneus L."/>
            <person name="Mihai O."/>
            <person name="Mihalev A."/>
            <person name="Mihova T."/>
            <person name="Mittelman R."/>
            <person name="Mlenga V."/>
            <person name="Montmayeur A."/>
            <person name="Mulrain L."/>
            <person name="Navidi A."/>
            <person name="Naylor J."/>
            <person name="Negash T."/>
            <person name="Nguyen T."/>
            <person name="Nguyen N."/>
            <person name="Nicol R."/>
            <person name="Norbu C."/>
            <person name="Norbu N."/>
            <person name="Novod N."/>
            <person name="O'Neill B."/>
            <person name="Osman S."/>
            <person name="Markiewicz E."/>
            <person name="Oyono O.L."/>
            <person name="Patti C."/>
            <person name="Phunkhang P."/>
            <person name="Pierre F."/>
            <person name="Priest M."/>
            <person name="Raghuraman S."/>
            <person name="Rege F."/>
            <person name="Reyes R."/>
            <person name="Rise C."/>
            <person name="Rogov P."/>
            <person name="Ross K."/>
            <person name="Ryan E."/>
            <person name="Settipalli S."/>
            <person name="Shea T."/>
            <person name="Sherpa N."/>
            <person name="Shi L."/>
            <person name="Shih D."/>
            <person name="Sparrow T."/>
            <person name="Spaulding J."/>
            <person name="Stalker J."/>
            <person name="Stange-Thomann N."/>
            <person name="Stavropoulos S."/>
            <person name="Stone C."/>
            <person name="Strader C."/>
            <person name="Tesfaye S."/>
            <person name="Thomson T."/>
            <person name="Thoulutsang Y."/>
            <person name="Thoulutsang D."/>
            <person name="Topham K."/>
            <person name="Topping I."/>
            <person name="Tsamla T."/>
            <person name="Vassiliev H."/>
            <person name="Vo A."/>
            <person name="Wangchuk T."/>
            <person name="Wangdi T."/>
            <person name="Weiand M."/>
            <person name="Wilkinson J."/>
            <person name="Wilson A."/>
            <person name="Yadav S."/>
            <person name="Young G."/>
            <person name="Yu Q."/>
            <person name="Zembek L."/>
            <person name="Zhong D."/>
            <person name="Zimmer A."/>
            <person name="Zwirko Z."/>
            <person name="Jaffe D.B."/>
            <person name="Alvarez P."/>
            <person name="Brockman W."/>
            <person name="Butler J."/>
            <person name="Chin C."/>
            <person name="Gnerre S."/>
            <person name="Grabherr M."/>
            <person name="Kleber M."/>
            <person name="Mauceli E."/>
            <person name="MacCallum I."/>
        </authorList>
    </citation>
    <scope>NUCLEOTIDE SEQUENCE [LARGE SCALE GENOMIC DNA]</scope>
    <source>
        <strain evidence="12">Tucson 15081-1352.22</strain>
    </source>
</reference>
<dbReference type="InterPro" id="IPR013783">
    <property type="entry name" value="Ig-like_fold"/>
</dbReference>
<dbReference type="GO" id="GO:0033149">
    <property type="term" value="F:FFAT motif binding"/>
    <property type="evidence" value="ECO:0007669"/>
    <property type="project" value="TreeGrafter"/>
</dbReference>
<dbReference type="GO" id="GO:0160229">
    <property type="term" value="F:peroxisome-endoplasmic reticulum membrane tether activity"/>
    <property type="evidence" value="ECO:0007669"/>
    <property type="project" value="EnsemblMetazoa"/>
</dbReference>
<dbReference type="AlphaFoldDB" id="B4L749"/>
<protein>
    <recommendedName>
        <fullName evidence="10">MSP domain-containing protein</fullName>
    </recommendedName>
</protein>
<keyword evidence="5 7" id="KW-0175">Coiled coil</keyword>
<feature type="domain" description="MSP" evidence="10">
    <location>
        <begin position="10"/>
        <end position="129"/>
    </location>
</feature>
<evidence type="ECO:0000259" key="10">
    <source>
        <dbReference type="PROSITE" id="PS50202"/>
    </source>
</evidence>
<proteinExistence type="inferred from homology"/>
<dbReference type="GO" id="GO:0005615">
    <property type="term" value="C:extracellular space"/>
    <property type="evidence" value="ECO:0007669"/>
    <property type="project" value="EnsemblMetazoa"/>
</dbReference>
<dbReference type="GO" id="GO:0042734">
    <property type="term" value="C:presynaptic membrane"/>
    <property type="evidence" value="ECO:0007669"/>
    <property type="project" value="EnsemblMetazoa"/>
</dbReference>
<dbReference type="GO" id="GO:0031594">
    <property type="term" value="C:neuromuscular junction"/>
    <property type="evidence" value="ECO:0007669"/>
    <property type="project" value="EnsemblMetazoa"/>
</dbReference>
<dbReference type="FunCoup" id="B4L749">
    <property type="interactions" value="980"/>
</dbReference>
<feature type="compositionally biased region" description="Low complexity" evidence="8">
    <location>
        <begin position="141"/>
        <end position="157"/>
    </location>
</feature>
<feature type="region of interest" description="Disordered" evidence="8">
    <location>
        <begin position="135"/>
        <end position="169"/>
    </location>
</feature>
<evidence type="ECO:0000256" key="2">
    <source>
        <dbReference type="ARBA" id="ARBA00008932"/>
    </source>
</evidence>
<dbReference type="InParanoid" id="B4L749"/>
<dbReference type="InterPro" id="IPR016763">
    <property type="entry name" value="VAP"/>
</dbReference>
<dbReference type="InterPro" id="IPR000535">
    <property type="entry name" value="MSP_dom"/>
</dbReference>
<dbReference type="OMA" id="LRCTFEM"/>
<organism evidence="11 12">
    <name type="scientific">Drosophila mojavensis</name>
    <name type="common">Fruit fly</name>
    <dbReference type="NCBI Taxonomy" id="7230"/>
    <lineage>
        <taxon>Eukaryota</taxon>
        <taxon>Metazoa</taxon>
        <taxon>Ecdysozoa</taxon>
        <taxon>Arthropoda</taxon>
        <taxon>Hexapoda</taxon>
        <taxon>Insecta</taxon>
        <taxon>Pterygota</taxon>
        <taxon>Neoptera</taxon>
        <taxon>Endopterygota</taxon>
        <taxon>Diptera</taxon>
        <taxon>Brachycera</taxon>
        <taxon>Muscomorpha</taxon>
        <taxon>Ephydroidea</taxon>
        <taxon>Drosophilidae</taxon>
        <taxon>Drosophila</taxon>
    </lineage>
</organism>
<dbReference type="GO" id="GO:0007528">
    <property type="term" value="P:neuromuscular junction development"/>
    <property type="evidence" value="ECO:0007669"/>
    <property type="project" value="EnsemblMetazoa"/>
</dbReference>
<dbReference type="GO" id="GO:0035332">
    <property type="term" value="P:positive regulation of hippo signaling"/>
    <property type="evidence" value="ECO:0007669"/>
    <property type="project" value="EnsemblMetazoa"/>
</dbReference>
<dbReference type="GO" id="GO:0098981">
    <property type="term" value="C:cholinergic synapse"/>
    <property type="evidence" value="ECO:0007669"/>
    <property type="project" value="EnsemblMetazoa"/>
</dbReference>
<dbReference type="GO" id="GO:0050829">
    <property type="term" value="P:defense response to Gram-negative bacterium"/>
    <property type="evidence" value="ECO:0007669"/>
    <property type="project" value="EnsemblMetazoa"/>
</dbReference>
<comment type="similarity">
    <text evidence="2">Belongs to the VAMP-associated protein (VAP) (TC 9.B.17) family.</text>
</comment>
<dbReference type="SMR" id="B4L749"/>
<evidence type="ECO:0000313" key="11">
    <source>
        <dbReference type="EMBL" id="EDW06195.1"/>
    </source>
</evidence>
<evidence type="ECO:0000256" key="1">
    <source>
        <dbReference type="ARBA" id="ARBA00004211"/>
    </source>
</evidence>
<sequence>MNKTAQFEAPLTIEPEHELRFVGPFNRPVVTIMTLKNNSARTLVFKIKTTAPKRYCVRPNIGRIASYRTTQVEICLQPFMYDQQEKNKHKFMVQSVLAPPEADLTDLNKLWKELEPEQLMDAKLRCVFEMPPMEDNAENNSGSGAAVVSGAGSASAGGSVGTNAPASLSSGEALKSDVTVSSAPMNMTDAEYAAVLANELKELRDLNGEMRKEILHLKDQVTRYRSSPAAKQINEPYAPVLAEKQIPIFYIAIAIAAAFFGLLLGKFYL</sequence>
<dbReference type="KEGG" id="dmo:Dmoj_GI16484"/>
<dbReference type="GO" id="GO:0060074">
    <property type="term" value="P:synapse maturation"/>
    <property type="evidence" value="ECO:0007669"/>
    <property type="project" value="EnsemblMetazoa"/>
</dbReference>
<keyword evidence="6 9" id="KW-0472">Membrane</keyword>
<keyword evidence="12" id="KW-1185">Reference proteome</keyword>
<dbReference type="GO" id="GO:0008088">
    <property type="term" value="P:axo-dendritic transport"/>
    <property type="evidence" value="ECO:0007669"/>
    <property type="project" value="EnsemblMetazoa"/>
</dbReference>
<name>B4L749_DROMO</name>
<dbReference type="SUPFAM" id="SSF49354">
    <property type="entry name" value="PapD-like"/>
    <property type="match status" value="1"/>
</dbReference>
<dbReference type="GO" id="GO:0046488">
    <property type="term" value="P:phosphatidylinositol metabolic process"/>
    <property type="evidence" value="ECO:0007669"/>
    <property type="project" value="EnsemblMetazoa"/>
</dbReference>
<dbReference type="FunFam" id="2.60.40.10:FF:000334">
    <property type="entry name" value="vesicle-associated membrane protein-associated protein A isoform X1"/>
    <property type="match status" value="1"/>
</dbReference>
<evidence type="ECO:0000256" key="8">
    <source>
        <dbReference type="SAM" id="MobiDB-lite"/>
    </source>
</evidence>
<dbReference type="Pfam" id="PF00635">
    <property type="entry name" value="Motile_Sperm"/>
    <property type="match status" value="1"/>
</dbReference>
<dbReference type="GO" id="GO:0061817">
    <property type="term" value="P:endoplasmic reticulum-plasma membrane tethering"/>
    <property type="evidence" value="ECO:0007669"/>
    <property type="project" value="TreeGrafter"/>
</dbReference>
<feature type="coiled-coil region" evidence="7">
    <location>
        <begin position="193"/>
        <end position="220"/>
    </location>
</feature>
<dbReference type="GO" id="GO:0090158">
    <property type="term" value="P:endoplasmic reticulum membrane organization"/>
    <property type="evidence" value="ECO:0007669"/>
    <property type="project" value="TreeGrafter"/>
</dbReference>
<dbReference type="HOGENOM" id="CLU_032848_0_1_1"/>
<dbReference type="GO" id="GO:0005789">
    <property type="term" value="C:endoplasmic reticulum membrane"/>
    <property type="evidence" value="ECO:0007669"/>
    <property type="project" value="EnsemblMetazoa"/>
</dbReference>
<dbReference type="PIRSF" id="PIRSF019693">
    <property type="entry name" value="VAMP-associated"/>
    <property type="match status" value="1"/>
</dbReference>
<feature type="transmembrane region" description="Helical" evidence="9">
    <location>
        <begin position="248"/>
        <end position="268"/>
    </location>
</feature>
<evidence type="ECO:0000256" key="7">
    <source>
        <dbReference type="SAM" id="Coils"/>
    </source>
</evidence>
<dbReference type="EMBL" id="CH933812">
    <property type="protein sequence ID" value="EDW06195.1"/>
    <property type="molecule type" value="Genomic_DNA"/>
</dbReference>
<evidence type="ECO:0000256" key="5">
    <source>
        <dbReference type="ARBA" id="ARBA00023054"/>
    </source>
</evidence>
<accession>B4L749</accession>
<evidence type="ECO:0000313" key="12">
    <source>
        <dbReference type="Proteomes" id="UP000009192"/>
    </source>
</evidence>
<dbReference type="GO" id="GO:0099569">
    <property type="term" value="C:presynaptic cytoskeleton"/>
    <property type="evidence" value="ECO:0007669"/>
    <property type="project" value="EnsemblMetazoa"/>
</dbReference>
<dbReference type="Gene3D" id="2.60.40.10">
    <property type="entry name" value="Immunoglobulins"/>
    <property type="match status" value="1"/>
</dbReference>
<dbReference type="PANTHER" id="PTHR10809:SF6">
    <property type="entry name" value="AT11025P-RELATED"/>
    <property type="match status" value="1"/>
</dbReference>
<dbReference type="PROSITE" id="PS50202">
    <property type="entry name" value="MSP"/>
    <property type="match status" value="1"/>
</dbReference>
<dbReference type="GO" id="GO:0043005">
    <property type="term" value="C:neuron projection"/>
    <property type="evidence" value="ECO:0007669"/>
    <property type="project" value="GOC"/>
</dbReference>
<dbReference type="Proteomes" id="UP000009192">
    <property type="component" value="Unassembled WGS sequence"/>
</dbReference>